<evidence type="ECO:0000313" key="3">
    <source>
        <dbReference type="EMBL" id="QIZ05720.1"/>
    </source>
</evidence>
<dbReference type="EMBL" id="CP051128">
    <property type="protein sequence ID" value="QIZ05720.1"/>
    <property type="molecule type" value="Genomic_DNA"/>
</dbReference>
<dbReference type="AlphaFoldDB" id="A0A6H1NWP2"/>
<dbReference type="SMART" id="SM00530">
    <property type="entry name" value="HTH_XRE"/>
    <property type="match status" value="1"/>
</dbReference>
<reference evidence="3 4" key="1">
    <citation type="submission" date="2020-04" db="EMBL/GenBank/DDBJ databases">
        <title>Genome-Wide Identification of 5-Methylcytosine Sites in Bacterial Genomes By High-Throughput Sequencing of MspJI Restriction Fragments.</title>
        <authorList>
            <person name="Wu V."/>
        </authorList>
    </citation>
    <scope>NUCLEOTIDE SEQUENCE [LARGE SCALE GENOMIC DNA]</scope>
    <source>
        <strain evidence="3 4">S2</strain>
    </source>
</reference>
<proteinExistence type="predicted"/>
<gene>
    <name evidence="3" type="ORF">HFZ78_02290</name>
</gene>
<feature type="domain" description="HTH cro/C1-type" evidence="2">
    <location>
        <begin position="7"/>
        <end position="61"/>
    </location>
</feature>
<reference evidence="3 4" key="2">
    <citation type="submission" date="2020-04" db="EMBL/GenBank/DDBJ databases">
        <authorList>
            <person name="Fomenkov A."/>
            <person name="Anton B.P."/>
            <person name="Roberts R.J."/>
        </authorList>
    </citation>
    <scope>NUCLEOTIDE SEQUENCE [LARGE SCALE GENOMIC DNA]</scope>
    <source>
        <strain evidence="3 4">S2</strain>
    </source>
</reference>
<dbReference type="SUPFAM" id="SSF47413">
    <property type="entry name" value="lambda repressor-like DNA-binding domains"/>
    <property type="match status" value="1"/>
</dbReference>
<evidence type="ECO:0000259" key="2">
    <source>
        <dbReference type="PROSITE" id="PS50943"/>
    </source>
</evidence>
<dbReference type="PANTHER" id="PTHR46558">
    <property type="entry name" value="TRACRIPTIONAL REGULATORY PROTEIN-RELATED-RELATED"/>
    <property type="match status" value="1"/>
</dbReference>
<name>A0A6H1NWP2_PRIMG</name>
<dbReference type="Proteomes" id="UP000501868">
    <property type="component" value="Chromosome"/>
</dbReference>
<dbReference type="CDD" id="cd00093">
    <property type="entry name" value="HTH_XRE"/>
    <property type="match status" value="1"/>
</dbReference>
<dbReference type="GO" id="GO:0003677">
    <property type="term" value="F:DNA binding"/>
    <property type="evidence" value="ECO:0007669"/>
    <property type="project" value="UniProtKB-KW"/>
</dbReference>
<evidence type="ECO:0000313" key="4">
    <source>
        <dbReference type="Proteomes" id="UP000501868"/>
    </source>
</evidence>
<dbReference type="PANTHER" id="PTHR46558:SF15">
    <property type="entry name" value="HELIX-TURN-HELIX DOMAIN PROTEIN"/>
    <property type="match status" value="1"/>
</dbReference>
<dbReference type="InterPro" id="IPR001387">
    <property type="entry name" value="Cro/C1-type_HTH"/>
</dbReference>
<dbReference type="PROSITE" id="PS50943">
    <property type="entry name" value="HTH_CROC1"/>
    <property type="match status" value="1"/>
</dbReference>
<sequence length="137" mass="16231">MSLSEKLRKLRDNRNWSQQTLADKMRMNRSTVSRYETGKSIPNYQTVVRFAEIYQVDKEYLVEELDQLLPKTEGSGFIAKETSDDHDLLIINQFLQKEPDFKMALLELYLMPPKRKAFYIDSFISQIKVSKHHKDKL</sequence>
<dbReference type="InterPro" id="IPR010982">
    <property type="entry name" value="Lambda_DNA-bd_dom_sf"/>
</dbReference>
<evidence type="ECO:0000256" key="1">
    <source>
        <dbReference type="ARBA" id="ARBA00023125"/>
    </source>
</evidence>
<organism evidence="3 4">
    <name type="scientific">Priestia megaterium</name>
    <name type="common">Bacillus megaterium</name>
    <dbReference type="NCBI Taxonomy" id="1404"/>
    <lineage>
        <taxon>Bacteria</taxon>
        <taxon>Bacillati</taxon>
        <taxon>Bacillota</taxon>
        <taxon>Bacilli</taxon>
        <taxon>Bacillales</taxon>
        <taxon>Bacillaceae</taxon>
        <taxon>Priestia</taxon>
    </lineage>
</organism>
<keyword evidence="1" id="KW-0238">DNA-binding</keyword>
<dbReference type="Pfam" id="PF01381">
    <property type="entry name" value="HTH_3"/>
    <property type="match status" value="1"/>
</dbReference>
<accession>A0A6H1NWP2</accession>
<dbReference type="Gene3D" id="1.10.260.40">
    <property type="entry name" value="lambda repressor-like DNA-binding domains"/>
    <property type="match status" value="1"/>
</dbReference>
<protein>
    <submittedName>
        <fullName evidence="3">Helix-turn-helix transcriptional regulator</fullName>
    </submittedName>
</protein>